<sequence length="187" mass="21179">MSCSTCNYVSATSNDLICHFAEAHHAPPIFMCDIDECNRQYKTKCGLQKHQRQKHLKRGEMSKENSDLNRSFSSFPSSVNSIEETQSWNQNDLYQETSNSTSMDLEESVLKELSTSTNNEATNNSRLKSVDQVTSSAVRFIMNLRKNRGTEKLINDCVKDMFDLFIALKQDEVHDSVQPVAKMGIPG</sequence>
<dbReference type="PROSITE" id="PS50157">
    <property type="entry name" value="ZINC_FINGER_C2H2_2"/>
    <property type="match status" value="1"/>
</dbReference>
<protein>
    <recommendedName>
        <fullName evidence="3">C2H2-type domain-containing protein</fullName>
    </recommendedName>
</protein>
<gene>
    <name evidence="4" type="ORF">TMI583_LOCUS22792</name>
</gene>
<feature type="compositionally biased region" description="Basic residues" evidence="2">
    <location>
        <begin position="48"/>
        <end position="57"/>
    </location>
</feature>
<dbReference type="SUPFAM" id="SSF57667">
    <property type="entry name" value="beta-beta-alpha zinc fingers"/>
    <property type="match status" value="1"/>
</dbReference>
<feature type="region of interest" description="Disordered" evidence="2">
    <location>
        <begin position="48"/>
        <end position="77"/>
    </location>
</feature>
<keyword evidence="1" id="KW-0863">Zinc-finger</keyword>
<keyword evidence="1" id="KW-0479">Metal-binding</keyword>
<organism evidence="4 5">
    <name type="scientific">Didymodactylos carnosus</name>
    <dbReference type="NCBI Taxonomy" id="1234261"/>
    <lineage>
        <taxon>Eukaryota</taxon>
        <taxon>Metazoa</taxon>
        <taxon>Spiralia</taxon>
        <taxon>Gnathifera</taxon>
        <taxon>Rotifera</taxon>
        <taxon>Eurotatoria</taxon>
        <taxon>Bdelloidea</taxon>
        <taxon>Philodinida</taxon>
        <taxon>Philodinidae</taxon>
        <taxon>Didymodactylos</taxon>
    </lineage>
</organism>
<evidence type="ECO:0000313" key="5">
    <source>
        <dbReference type="Proteomes" id="UP000682733"/>
    </source>
</evidence>
<proteinExistence type="predicted"/>
<evidence type="ECO:0000256" key="1">
    <source>
        <dbReference type="PROSITE-ProRule" id="PRU00042"/>
    </source>
</evidence>
<accession>A0A8S2MVZ3</accession>
<dbReference type="Gene3D" id="3.30.160.60">
    <property type="entry name" value="Classic Zinc Finger"/>
    <property type="match status" value="1"/>
</dbReference>
<feature type="compositionally biased region" description="Basic and acidic residues" evidence="2">
    <location>
        <begin position="58"/>
        <end position="67"/>
    </location>
</feature>
<dbReference type="EMBL" id="CAJOBA010033830">
    <property type="protein sequence ID" value="CAF3972454.1"/>
    <property type="molecule type" value="Genomic_DNA"/>
</dbReference>
<evidence type="ECO:0000313" key="4">
    <source>
        <dbReference type="EMBL" id="CAF3972454.1"/>
    </source>
</evidence>
<evidence type="ECO:0000256" key="2">
    <source>
        <dbReference type="SAM" id="MobiDB-lite"/>
    </source>
</evidence>
<name>A0A8S2MVZ3_9BILA</name>
<reference evidence="4" key="1">
    <citation type="submission" date="2021-02" db="EMBL/GenBank/DDBJ databases">
        <authorList>
            <person name="Nowell W R."/>
        </authorList>
    </citation>
    <scope>NUCLEOTIDE SEQUENCE</scope>
</reference>
<feature type="compositionally biased region" description="Low complexity" evidence="2">
    <location>
        <begin position="68"/>
        <end position="77"/>
    </location>
</feature>
<dbReference type="InterPro" id="IPR013087">
    <property type="entry name" value="Znf_C2H2_type"/>
</dbReference>
<evidence type="ECO:0000259" key="3">
    <source>
        <dbReference type="PROSITE" id="PS50157"/>
    </source>
</evidence>
<feature type="domain" description="C2H2-type" evidence="3">
    <location>
        <begin position="30"/>
        <end position="60"/>
    </location>
</feature>
<keyword evidence="1" id="KW-0862">Zinc</keyword>
<dbReference type="SMART" id="SM00355">
    <property type="entry name" value="ZnF_C2H2"/>
    <property type="match status" value="2"/>
</dbReference>
<dbReference type="PROSITE" id="PS00028">
    <property type="entry name" value="ZINC_FINGER_C2H2_1"/>
    <property type="match status" value="1"/>
</dbReference>
<dbReference type="AlphaFoldDB" id="A0A8S2MVZ3"/>
<dbReference type="InterPro" id="IPR036236">
    <property type="entry name" value="Znf_C2H2_sf"/>
</dbReference>
<comment type="caution">
    <text evidence="4">The sequence shown here is derived from an EMBL/GenBank/DDBJ whole genome shotgun (WGS) entry which is preliminary data.</text>
</comment>
<dbReference type="Proteomes" id="UP000682733">
    <property type="component" value="Unassembled WGS sequence"/>
</dbReference>
<dbReference type="GO" id="GO:0008270">
    <property type="term" value="F:zinc ion binding"/>
    <property type="evidence" value="ECO:0007669"/>
    <property type="project" value="UniProtKB-KW"/>
</dbReference>